<evidence type="ECO:0000313" key="3">
    <source>
        <dbReference type="Proteomes" id="UP000326344"/>
    </source>
</evidence>
<dbReference type="Proteomes" id="UP000326344">
    <property type="component" value="Unassembled WGS sequence"/>
</dbReference>
<feature type="transmembrane region" description="Helical" evidence="1">
    <location>
        <begin position="28"/>
        <end position="52"/>
    </location>
</feature>
<sequence length="111" mass="13363">MALIDGFHKLLKIKEFNLSWWSLLRYNLYFLPVMLLAFFVFNPITQSVRYLLVEFPRYDLRTFWENFIVGTYTWKFYFKSLVVVLLLGYFALNSSLLRDFVKACRNPVLAQ</sequence>
<dbReference type="EMBL" id="VTWS01000001">
    <property type="protein sequence ID" value="KAA9356544.1"/>
    <property type="molecule type" value="Genomic_DNA"/>
</dbReference>
<dbReference type="AlphaFoldDB" id="A0A5N1JK59"/>
<keyword evidence="3" id="KW-1185">Reference proteome</keyword>
<keyword evidence="1" id="KW-0812">Transmembrane</keyword>
<protein>
    <submittedName>
        <fullName evidence="2">Uncharacterized protein</fullName>
    </submittedName>
</protein>
<keyword evidence="1" id="KW-1133">Transmembrane helix</keyword>
<gene>
    <name evidence="2" type="ORF">F0P93_01985</name>
</gene>
<evidence type="ECO:0000313" key="2">
    <source>
        <dbReference type="EMBL" id="KAA9356544.1"/>
    </source>
</evidence>
<proteinExistence type="predicted"/>
<keyword evidence="1" id="KW-0472">Membrane</keyword>
<evidence type="ECO:0000256" key="1">
    <source>
        <dbReference type="SAM" id="Phobius"/>
    </source>
</evidence>
<accession>A0A5N1JK59</accession>
<organism evidence="2 3">
    <name type="scientific">Larkinella humicola</name>
    <dbReference type="NCBI Taxonomy" id="2607654"/>
    <lineage>
        <taxon>Bacteria</taxon>
        <taxon>Pseudomonadati</taxon>
        <taxon>Bacteroidota</taxon>
        <taxon>Cytophagia</taxon>
        <taxon>Cytophagales</taxon>
        <taxon>Spirosomataceae</taxon>
        <taxon>Larkinella</taxon>
    </lineage>
</organism>
<reference evidence="2 3" key="1">
    <citation type="submission" date="2019-09" db="EMBL/GenBank/DDBJ databases">
        <title>Genome Sequence of Larkinella sp MA1.</title>
        <authorList>
            <person name="Srinivasan S."/>
        </authorList>
    </citation>
    <scope>NUCLEOTIDE SEQUENCE [LARGE SCALE GENOMIC DNA]</scope>
    <source>
        <strain evidence="2 3">MA1</strain>
    </source>
</reference>
<comment type="caution">
    <text evidence="2">The sequence shown here is derived from an EMBL/GenBank/DDBJ whole genome shotgun (WGS) entry which is preliminary data.</text>
</comment>
<name>A0A5N1JK59_9BACT</name>
<feature type="transmembrane region" description="Helical" evidence="1">
    <location>
        <begin position="72"/>
        <end position="92"/>
    </location>
</feature>